<accession>A0ABT1U1E7</accession>
<evidence type="ECO:0000259" key="1">
    <source>
        <dbReference type="SMART" id="SM01321"/>
    </source>
</evidence>
<keyword evidence="3" id="KW-1185">Reference proteome</keyword>
<evidence type="ECO:0000313" key="2">
    <source>
        <dbReference type="EMBL" id="MCQ8127648.1"/>
    </source>
</evidence>
<dbReference type="RefSeq" id="WP_256613985.1">
    <property type="nucleotide sequence ID" value="NZ_JANIBK010000012.1"/>
</dbReference>
<dbReference type="SMART" id="SM01321">
    <property type="entry name" value="Y1_Tnp"/>
    <property type="match status" value="1"/>
</dbReference>
<dbReference type="EMBL" id="JANIBK010000012">
    <property type="protein sequence ID" value="MCQ8127648.1"/>
    <property type="molecule type" value="Genomic_DNA"/>
</dbReference>
<dbReference type="InterPro" id="IPR002686">
    <property type="entry name" value="Transposase_17"/>
</dbReference>
<dbReference type="PANTHER" id="PTHR36966:SF1">
    <property type="entry name" value="REP-ASSOCIATED TYROSINE TRANSPOSASE"/>
    <property type="match status" value="1"/>
</dbReference>
<protein>
    <submittedName>
        <fullName evidence="2">Transposase</fullName>
    </submittedName>
</protein>
<comment type="caution">
    <text evidence="2">The sequence shown here is derived from an EMBL/GenBank/DDBJ whole genome shotgun (WGS) entry which is preliminary data.</text>
</comment>
<dbReference type="Proteomes" id="UP001524586">
    <property type="component" value="Unassembled WGS sequence"/>
</dbReference>
<reference evidence="2 3" key="1">
    <citation type="submission" date="2022-07" db="EMBL/GenBank/DDBJ databases">
        <title>Methylomonas rivi sp. nov., Methylomonas rosea sp. nov., Methylomonas aureus sp. nov. and Methylomonas subterranea sp. nov., four novel methanotrophs isolated from a freshwater creek and the deep terrestrial subsurface.</title>
        <authorList>
            <person name="Abin C."/>
            <person name="Sankaranarayanan K."/>
            <person name="Garner C."/>
            <person name="Sindelar R."/>
            <person name="Kotary K."/>
            <person name="Garner R."/>
            <person name="Barclay S."/>
            <person name="Lawson P."/>
            <person name="Krumholz L."/>
        </authorList>
    </citation>
    <scope>NUCLEOTIDE SEQUENCE [LARGE SCALE GENOMIC DNA]</scope>
    <source>
        <strain evidence="2 3">WSC-6</strain>
    </source>
</reference>
<dbReference type="Gene3D" id="3.30.70.1290">
    <property type="entry name" value="Transposase IS200-like"/>
    <property type="match status" value="1"/>
</dbReference>
<dbReference type="InterPro" id="IPR052715">
    <property type="entry name" value="RAYT_transposase"/>
</dbReference>
<dbReference type="SUPFAM" id="SSF143422">
    <property type="entry name" value="Transposase IS200-like"/>
    <property type="match status" value="1"/>
</dbReference>
<name>A0ABT1U1E7_9GAMM</name>
<proteinExistence type="predicted"/>
<dbReference type="InterPro" id="IPR036515">
    <property type="entry name" value="Transposase_17_sf"/>
</dbReference>
<sequence length="178" mass="20783">MNFDPNIRHRKLIRLKGYDYSKAGLFFITICCHERVPLFGVIVNGKMILNNAGRLAYMEWQKTQELRANIVLHDFVIMPNHFHAIVEIVGAHCMRPDSSDIEQTEQGRVQRAPTVGDVIRGYKSAVTKSLRNLQGSPNSKIWQRNYYEHIIRNEAAYLKIADYIQTNPQRWLEDTYYV</sequence>
<organism evidence="2 3">
    <name type="scientific">Methylomonas rivi</name>
    <dbReference type="NCBI Taxonomy" id="2952226"/>
    <lineage>
        <taxon>Bacteria</taxon>
        <taxon>Pseudomonadati</taxon>
        <taxon>Pseudomonadota</taxon>
        <taxon>Gammaproteobacteria</taxon>
        <taxon>Methylococcales</taxon>
        <taxon>Methylococcaceae</taxon>
        <taxon>Methylomonas</taxon>
    </lineage>
</organism>
<evidence type="ECO:0000313" key="3">
    <source>
        <dbReference type="Proteomes" id="UP001524586"/>
    </source>
</evidence>
<feature type="domain" description="Transposase IS200-like" evidence="1">
    <location>
        <begin position="21"/>
        <end position="167"/>
    </location>
</feature>
<gene>
    <name evidence="2" type="ORF">NP596_04170</name>
</gene>
<dbReference type="PANTHER" id="PTHR36966">
    <property type="entry name" value="REP-ASSOCIATED TYROSINE TRANSPOSASE"/>
    <property type="match status" value="1"/>
</dbReference>